<protein>
    <submittedName>
        <fullName evidence="3">M61 family peptidase</fullName>
    </submittedName>
</protein>
<name>A0A372ITW2_9BACT</name>
<dbReference type="InterPro" id="IPR036034">
    <property type="entry name" value="PDZ_sf"/>
</dbReference>
<evidence type="ECO:0000313" key="4">
    <source>
        <dbReference type="Proteomes" id="UP000264702"/>
    </source>
</evidence>
<keyword evidence="4" id="KW-1185">Reference proteome</keyword>
<organism evidence="3 4">
    <name type="scientific">Paracidobacterium acidisoli</name>
    <dbReference type="NCBI Taxonomy" id="2303751"/>
    <lineage>
        <taxon>Bacteria</taxon>
        <taxon>Pseudomonadati</taxon>
        <taxon>Acidobacteriota</taxon>
        <taxon>Terriglobia</taxon>
        <taxon>Terriglobales</taxon>
        <taxon>Acidobacteriaceae</taxon>
        <taxon>Paracidobacterium</taxon>
    </lineage>
</organism>
<dbReference type="AlphaFoldDB" id="A0A372ITW2"/>
<accession>A0A372ITW2</accession>
<dbReference type="InterPro" id="IPR007963">
    <property type="entry name" value="Peptidase_M61_catalytic"/>
</dbReference>
<dbReference type="InterPro" id="IPR040756">
    <property type="entry name" value="Peptidase_M61_N"/>
</dbReference>
<dbReference type="SUPFAM" id="SSF50156">
    <property type="entry name" value="PDZ domain-like"/>
    <property type="match status" value="1"/>
</dbReference>
<dbReference type="Pfam" id="PF05299">
    <property type="entry name" value="Peptidase_M61"/>
    <property type="match status" value="1"/>
</dbReference>
<dbReference type="Gene3D" id="2.30.42.10">
    <property type="match status" value="1"/>
</dbReference>
<reference evidence="3 4" key="1">
    <citation type="submission" date="2018-08" db="EMBL/GenBank/DDBJ databases">
        <title>Acidipila sp. 4G-K13, an acidobacterium isolated from forest soil.</title>
        <authorList>
            <person name="Gao Z.-H."/>
            <person name="Qiu L.-H."/>
        </authorList>
    </citation>
    <scope>NUCLEOTIDE SEQUENCE [LARGE SCALE GENOMIC DNA]</scope>
    <source>
        <strain evidence="3 4">4G-K13</strain>
    </source>
</reference>
<dbReference type="Gene3D" id="1.10.390.10">
    <property type="entry name" value="Neutral Protease Domain 2"/>
    <property type="match status" value="1"/>
</dbReference>
<feature type="domain" description="Peptidase M61 catalytic" evidence="1">
    <location>
        <begin position="361"/>
        <end position="476"/>
    </location>
</feature>
<gene>
    <name evidence="3" type="ORF">D0Y96_02085</name>
</gene>
<dbReference type="OrthoDB" id="9778516at2"/>
<sequence length="695" mass="76023">MRLSVAGCLPHRVAHCAADLHCAADHRSKVDATQTKPESRVRIQTAPDTLNLRISAGGSRLKLLFFSGLFIASALTAILPAVAQSSTPIHVTVDVTDAPRKILHARLTIPVTPGPLTLLYAKWIPGEHSPDGPIDDLAGLVFTANGQEIPWVRDDVNMYAFHLTVPQGVTMLDAKCDFLATAAATGFSAGASTSASLAVLSWNEVVLYPSGHQSADISVEPAVTLPAGWQYGTALTKTSQDGSTIHFAAVSLEQLVDSPLLTGRYFKEFPLAPEITPKHYLDIAADGPEDLRLSSSTLDAFSNLIRETGALYKSRHYDSYHFLVTASDQVSHFGLEHHQSSDDRVPEKTFVDDNLQLLSADLLPHEFTHSWNGKYRRPAGLATGNYEDPMKGNLLWVYEGLTQYYGDVLAARSKIETPSEYRDALASSAATLDYRPGRTWRDLQDTATAAQTLYEASPQWDNWRRNVDYYPEGELVWLDVDTSIRRLTNDKKSLNDFAARFLGLGGNTQPKVVPYTFDDIVANLNAVVPYDWAGFLRQRLTSKSPHAPLDGIEHGGYRLVYTDQPSEYTQARAAGLGESQAWWAIGINVSNDGHIDDVLMGSVSDKSGLGPGMQIIAVNGRQFSPQLLGDAITGAKGSKTPIELIVVNTGYYKIVHLDYYDGLRFPHLERVDGTPDLLDEIIAPLTGKEQAPAKN</sequence>
<evidence type="ECO:0000313" key="3">
    <source>
        <dbReference type="EMBL" id="RFU18377.1"/>
    </source>
</evidence>
<dbReference type="InterPro" id="IPR027268">
    <property type="entry name" value="Peptidase_M4/M1_CTD_sf"/>
</dbReference>
<dbReference type="Proteomes" id="UP000264702">
    <property type="component" value="Unassembled WGS sequence"/>
</dbReference>
<evidence type="ECO:0000259" key="2">
    <source>
        <dbReference type="Pfam" id="PF17899"/>
    </source>
</evidence>
<dbReference type="Pfam" id="PF17899">
    <property type="entry name" value="Peptidase_M61_N"/>
    <property type="match status" value="1"/>
</dbReference>
<comment type="caution">
    <text evidence="3">The sequence shown here is derived from an EMBL/GenBank/DDBJ whole genome shotgun (WGS) entry which is preliminary data.</text>
</comment>
<feature type="domain" description="Peptidase M61 N-terminal" evidence="2">
    <location>
        <begin position="90"/>
        <end position="264"/>
    </location>
</feature>
<dbReference type="Gene3D" id="2.60.40.3650">
    <property type="match status" value="1"/>
</dbReference>
<proteinExistence type="predicted"/>
<dbReference type="EMBL" id="QVQT01000001">
    <property type="protein sequence ID" value="RFU18377.1"/>
    <property type="molecule type" value="Genomic_DNA"/>
</dbReference>
<evidence type="ECO:0000259" key="1">
    <source>
        <dbReference type="Pfam" id="PF05299"/>
    </source>
</evidence>